<comment type="catalytic activity">
    <reaction evidence="10">
        <text>6 Fe(III)-[cytochrome c] + NH4(+) + 2 H2O = 6 Fe(II)-[cytochrome c] + nitrite + 8 H(+)</text>
        <dbReference type="Rhea" id="RHEA:13089"/>
        <dbReference type="Rhea" id="RHEA-COMP:10350"/>
        <dbReference type="Rhea" id="RHEA-COMP:14399"/>
        <dbReference type="ChEBI" id="CHEBI:15377"/>
        <dbReference type="ChEBI" id="CHEBI:15378"/>
        <dbReference type="ChEBI" id="CHEBI:16301"/>
        <dbReference type="ChEBI" id="CHEBI:28938"/>
        <dbReference type="ChEBI" id="CHEBI:29033"/>
        <dbReference type="ChEBI" id="CHEBI:29034"/>
        <dbReference type="EC" id="1.7.2.2"/>
    </reaction>
</comment>
<dbReference type="SUPFAM" id="SSF48695">
    <property type="entry name" value="Multiheme cytochromes"/>
    <property type="match status" value="1"/>
</dbReference>
<dbReference type="Pfam" id="PF02335">
    <property type="entry name" value="Cytochrom_C552"/>
    <property type="match status" value="1"/>
</dbReference>
<dbReference type="CDD" id="cd00548">
    <property type="entry name" value="NrfA-like"/>
    <property type="match status" value="1"/>
</dbReference>
<dbReference type="GO" id="GO:0046872">
    <property type="term" value="F:metal ion binding"/>
    <property type="evidence" value="ECO:0007669"/>
    <property type="project" value="UniProtKB-KW"/>
</dbReference>
<dbReference type="Gene3D" id="1.10.1130.10">
    <property type="entry name" value="Flavocytochrome C3, Chain A"/>
    <property type="match status" value="1"/>
</dbReference>
<evidence type="ECO:0000256" key="6">
    <source>
        <dbReference type="ARBA" id="ARBA00022729"/>
    </source>
</evidence>
<gene>
    <name evidence="12" type="ordered locus">Shel_08100</name>
</gene>
<dbReference type="HOGENOM" id="CLU_035040_1_0_11"/>
<reference evidence="12 13" key="1">
    <citation type="journal article" date="2009" name="Stand. Genomic Sci.">
        <title>Complete genome sequence of Slackia heliotrinireducens type strain (RHS 1).</title>
        <authorList>
            <person name="Pukall R."/>
            <person name="Lapidus A."/>
            <person name="Nolan M."/>
            <person name="Copeland A."/>
            <person name="Glavina Del Rio T."/>
            <person name="Lucas S."/>
            <person name="Chen F."/>
            <person name="Tice H."/>
            <person name="Cheng J.F."/>
            <person name="Chertkov O."/>
            <person name="Bruce D."/>
            <person name="Goodwin L."/>
            <person name="Kuske C."/>
            <person name="Brettin T."/>
            <person name="Detter J.C."/>
            <person name="Han C."/>
            <person name="Pitluck S."/>
            <person name="Pati A."/>
            <person name="Mavrommatis K."/>
            <person name="Ivanova N."/>
            <person name="Ovchinnikova G."/>
            <person name="Chen A."/>
            <person name="Palaniappan K."/>
            <person name="Schneider S."/>
            <person name="Rohde M."/>
            <person name="Chain P."/>
            <person name="D'haeseleer P."/>
            <person name="Goker M."/>
            <person name="Bristow J."/>
            <person name="Eisen J.A."/>
            <person name="Markowitz V."/>
            <person name="Kyrpides N.C."/>
            <person name="Klenk H.P."/>
            <person name="Hugenholtz P."/>
        </authorList>
    </citation>
    <scope>NUCLEOTIDE SEQUENCE [LARGE SCALE GENOMIC DNA]</scope>
    <source>
        <strain evidence="13">ATCC 29202 / DSM 20476 / NCTC 11029 / RHS 1</strain>
    </source>
</reference>
<evidence type="ECO:0000256" key="9">
    <source>
        <dbReference type="ARBA" id="ARBA00023004"/>
    </source>
</evidence>
<comment type="subcellular location">
    <subcellularLocation>
        <location evidence="1">Cell envelope</location>
    </subcellularLocation>
</comment>
<evidence type="ECO:0000313" key="13">
    <source>
        <dbReference type="Proteomes" id="UP000002026"/>
    </source>
</evidence>
<dbReference type="EC" id="1.7.2.2" evidence="3"/>
<dbReference type="Proteomes" id="UP000002026">
    <property type="component" value="Chromosome"/>
</dbReference>
<name>C7N4N1_SLAHD</name>
<evidence type="ECO:0000256" key="10">
    <source>
        <dbReference type="ARBA" id="ARBA00049131"/>
    </source>
</evidence>
<keyword evidence="9" id="KW-0408">Iron</keyword>
<keyword evidence="8" id="KW-0560">Oxidoreductase</keyword>
<organism evidence="12 13">
    <name type="scientific">Slackia heliotrinireducens (strain ATCC 29202 / DSM 20476 / NCTC 11029 / RHS 1)</name>
    <name type="common">Peptococcus heliotrinreducens</name>
    <dbReference type="NCBI Taxonomy" id="471855"/>
    <lineage>
        <taxon>Bacteria</taxon>
        <taxon>Bacillati</taxon>
        <taxon>Actinomycetota</taxon>
        <taxon>Coriobacteriia</taxon>
        <taxon>Eggerthellales</taxon>
        <taxon>Eggerthellaceae</taxon>
        <taxon>Slackia</taxon>
    </lineage>
</organism>
<evidence type="ECO:0000313" key="12">
    <source>
        <dbReference type="EMBL" id="ACV21866.1"/>
    </source>
</evidence>
<dbReference type="InterPro" id="IPR036280">
    <property type="entry name" value="Multihaem_cyt_sf"/>
</dbReference>
<dbReference type="EMBL" id="CP001684">
    <property type="protein sequence ID" value="ACV21866.1"/>
    <property type="molecule type" value="Genomic_DNA"/>
</dbReference>
<keyword evidence="5" id="KW-0479">Metal-binding</keyword>
<evidence type="ECO:0000256" key="1">
    <source>
        <dbReference type="ARBA" id="ARBA00004196"/>
    </source>
</evidence>
<comment type="similarity">
    <text evidence="2">Belongs to the cytochrome c-552 family.</text>
</comment>
<dbReference type="PROSITE" id="PS51257">
    <property type="entry name" value="PROKAR_LIPOPROTEIN"/>
    <property type="match status" value="1"/>
</dbReference>
<feature type="signal peptide" evidence="11">
    <location>
        <begin position="1"/>
        <end position="30"/>
    </location>
</feature>
<dbReference type="PANTHER" id="PTHR30633">
    <property type="entry name" value="CYTOCHROME C-552 RESPIRATORY NITRITE REDUCTASE"/>
    <property type="match status" value="1"/>
</dbReference>
<evidence type="ECO:0000256" key="4">
    <source>
        <dbReference type="ARBA" id="ARBA00022617"/>
    </source>
</evidence>
<dbReference type="InterPro" id="IPR003321">
    <property type="entry name" value="Cyt_c552"/>
</dbReference>
<dbReference type="STRING" id="471855.Shel_08100"/>
<evidence type="ECO:0000256" key="11">
    <source>
        <dbReference type="SAM" id="SignalP"/>
    </source>
</evidence>
<dbReference type="GO" id="GO:0030288">
    <property type="term" value="C:outer membrane-bounded periplasmic space"/>
    <property type="evidence" value="ECO:0007669"/>
    <property type="project" value="TreeGrafter"/>
</dbReference>
<sequence>MLKTSAWKKGLAWVCAGAFVVSLAAATACAPTATSEPTEAEEAGDAAQTVTYETPEPDEYGVVTAEQWKDIYPNQYATYVKNKENQPVDYAEENGPTEDTTTIADEGYDAAEAEANAAEKVSYLDTNPEIKILGLGYGYAKYYTEPAGHVYSLWTVTHNGRISEKSGAGCWACKTPQFSNYVDENGNEVFKEKFLSMDGWFTEGISCASCHANDPTGFEIDRAQWKDAMGADVDTVPMESVVCGQCHCDYSMAPETGIPTSPYTGGLESMSPENALKFYDDNNFVDWTYESTGAQMLAIRHAEFEFNYANGGSPMINMINQATGENYTCNDCHMGKATAEDGTEYTNHQWTVPTENEELIAENCSMCHKDLAGEIKAIQDEIMASEHEVGLRACLFIFNFEDAIEAGTLTDDQIAELQYIQRAACYYWNLEAAENSEGAHNPDFSRELIASANEWLDKGDEILGVSSVVDDVAAAEQTVMEHTAA</sequence>
<accession>C7N4N1</accession>
<keyword evidence="4" id="KW-0349">Heme</keyword>
<dbReference type="PANTHER" id="PTHR30633:SF0">
    <property type="entry name" value="CYTOCHROME C-552"/>
    <property type="match status" value="1"/>
</dbReference>
<keyword evidence="6 11" id="KW-0732">Signal</keyword>
<evidence type="ECO:0000256" key="8">
    <source>
        <dbReference type="ARBA" id="ARBA00023002"/>
    </source>
</evidence>
<dbReference type="KEGG" id="shi:Shel_08100"/>
<dbReference type="GO" id="GO:0020037">
    <property type="term" value="F:heme binding"/>
    <property type="evidence" value="ECO:0007669"/>
    <property type="project" value="TreeGrafter"/>
</dbReference>
<keyword evidence="13" id="KW-1185">Reference proteome</keyword>
<dbReference type="RefSeq" id="WP_012797970.1">
    <property type="nucleotide sequence ID" value="NC_013165.1"/>
</dbReference>
<evidence type="ECO:0000256" key="3">
    <source>
        <dbReference type="ARBA" id="ARBA00011887"/>
    </source>
</evidence>
<dbReference type="GO" id="GO:0042279">
    <property type="term" value="F:nitrite reductase (cytochrome, ammonia-forming) activity"/>
    <property type="evidence" value="ECO:0007669"/>
    <property type="project" value="UniProtKB-EC"/>
</dbReference>
<protein>
    <recommendedName>
        <fullName evidence="3">nitrite reductase (cytochrome; ammonia-forming)</fullName>
        <ecNumber evidence="3">1.7.2.2</ecNumber>
    </recommendedName>
</protein>
<dbReference type="AlphaFoldDB" id="C7N4N1"/>
<keyword evidence="7" id="KW-0106">Calcium</keyword>
<evidence type="ECO:0000256" key="2">
    <source>
        <dbReference type="ARBA" id="ARBA00009288"/>
    </source>
</evidence>
<proteinExistence type="inferred from homology"/>
<dbReference type="GO" id="GO:0019645">
    <property type="term" value="P:anaerobic electron transport chain"/>
    <property type="evidence" value="ECO:0007669"/>
    <property type="project" value="TreeGrafter"/>
</dbReference>
<evidence type="ECO:0000256" key="5">
    <source>
        <dbReference type="ARBA" id="ARBA00022723"/>
    </source>
</evidence>
<feature type="chain" id="PRO_5002980567" description="nitrite reductase (cytochrome; ammonia-forming)" evidence="11">
    <location>
        <begin position="31"/>
        <end position="485"/>
    </location>
</feature>
<evidence type="ECO:0000256" key="7">
    <source>
        <dbReference type="ARBA" id="ARBA00022837"/>
    </source>
</evidence>
<dbReference type="eggNOG" id="COG3303">
    <property type="taxonomic scope" value="Bacteria"/>
</dbReference>